<feature type="region of interest" description="Disordered" evidence="5">
    <location>
        <begin position="432"/>
        <end position="457"/>
    </location>
</feature>
<dbReference type="Pfam" id="PF22022">
    <property type="entry name" value="Phage_int_M"/>
    <property type="match status" value="1"/>
</dbReference>
<sequence length="457" mass="51556">MKEQMTLKTAIETIKPRQFLRIEPVSPRGSLEVRKASKDGITFYYRFTHEGKPDRVQIGLYDKLAPPKSVNPTKQGYSLSAARFAAAALAAKHYETRDEGGLRGLLQQQKAEVEAKKEAEALAAVAKGYTLEKLMAVYADGLRNPVTAKDTRNSVQRNVKVAFPKIAATQANQVTTEQISTVLRKILEEGHKTTARQVRAYLHAAYEQARKINNDPAASKKYAPFNVKINPVSDVSSIPNSYGVDKNPLMPETMREYWKVINVPGRESAFLRLHLLLGGQRVEQLLRLKNEDVRPNAVVLEDPKGRSGNVRLILIPLIEAAETALSELRCTEDEYALSLNPGLPLSATTVRRWARNVVGDSIEGFSLKRVRSGVTTLLAKLKVPKEFRDELQSHGLSSVEKRHYNLYEYFDEKKEALEAMYDFLNSSGDRDKVETRRQRRVRARKGVGLSTWRRQRN</sequence>
<dbReference type="EMBL" id="QEXO01000002">
    <property type="protein sequence ID" value="PWE14907.1"/>
    <property type="molecule type" value="Genomic_DNA"/>
</dbReference>
<gene>
    <name evidence="7" type="ORF">DF183_09455</name>
</gene>
<evidence type="ECO:0000313" key="8">
    <source>
        <dbReference type="Proteomes" id="UP000245216"/>
    </source>
</evidence>
<evidence type="ECO:0000256" key="3">
    <source>
        <dbReference type="ARBA" id="ARBA00023125"/>
    </source>
</evidence>
<reference evidence="7 8" key="2">
    <citation type="submission" date="2018-05" db="EMBL/GenBank/DDBJ databases">
        <authorList>
            <person name="Lanie J.A."/>
            <person name="Ng W.-L."/>
            <person name="Kazmierczak K.M."/>
            <person name="Andrzejewski T.M."/>
            <person name="Davidsen T.M."/>
            <person name="Wayne K.J."/>
            <person name="Tettelin H."/>
            <person name="Glass J.I."/>
            <person name="Rusch D."/>
            <person name="Podicherti R."/>
            <person name="Tsui H.-C.T."/>
            <person name="Winkler M.E."/>
        </authorList>
    </citation>
    <scope>NUCLEOTIDE SEQUENCE [LARGE SCALE GENOMIC DNA]</scope>
    <source>
        <strain evidence="7 8">YBY</strain>
    </source>
</reference>
<evidence type="ECO:0000256" key="4">
    <source>
        <dbReference type="ARBA" id="ARBA00023172"/>
    </source>
</evidence>
<dbReference type="Gene3D" id="1.10.150.130">
    <property type="match status" value="1"/>
</dbReference>
<dbReference type="Proteomes" id="UP000245216">
    <property type="component" value="Unassembled WGS sequence"/>
</dbReference>
<accession>A0A2U2BLR8</accession>
<proteinExistence type="inferred from homology"/>
<dbReference type="InterPro" id="IPR013762">
    <property type="entry name" value="Integrase-like_cat_sf"/>
</dbReference>
<reference evidence="7 8" key="1">
    <citation type="submission" date="2018-05" db="EMBL/GenBank/DDBJ databases">
        <title>Genome Sequence of an Efficient Indole-Degrading Bacterium, Alcaligenes sp.YBY.</title>
        <authorList>
            <person name="Yang B."/>
        </authorList>
    </citation>
    <scope>NUCLEOTIDE SEQUENCE [LARGE SCALE GENOMIC DNA]</scope>
    <source>
        <strain evidence="7 8">YBY</strain>
    </source>
</reference>
<dbReference type="InterPro" id="IPR011010">
    <property type="entry name" value="DNA_brk_join_enz"/>
</dbReference>
<comment type="similarity">
    <text evidence="1">Belongs to the 'phage' integrase family.</text>
</comment>
<comment type="caution">
    <text evidence="7">The sequence shown here is derived from an EMBL/GenBank/DDBJ whole genome shotgun (WGS) entry which is preliminary data.</text>
</comment>
<dbReference type="SUPFAM" id="SSF56349">
    <property type="entry name" value="DNA breaking-rejoining enzymes"/>
    <property type="match status" value="1"/>
</dbReference>
<evidence type="ECO:0000256" key="5">
    <source>
        <dbReference type="SAM" id="MobiDB-lite"/>
    </source>
</evidence>
<evidence type="ECO:0000259" key="6">
    <source>
        <dbReference type="Pfam" id="PF22022"/>
    </source>
</evidence>
<dbReference type="AlphaFoldDB" id="A0A2U2BLR8"/>
<dbReference type="InterPro" id="IPR053876">
    <property type="entry name" value="Phage_int_M"/>
</dbReference>
<dbReference type="Gene3D" id="1.10.443.10">
    <property type="entry name" value="Intergrase catalytic core"/>
    <property type="match status" value="1"/>
</dbReference>
<dbReference type="GO" id="GO:0003677">
    <property type="term" value="F:DNA binding"/>
    <property type="evidence" value="ECO:0007669"/>
    <property type="project" value="UniProtKB-KW"/>
</dbReference>
<evidence type="ECO:0000313" key="7">
    <source>
        <dbReference type="EMBL" id="PWE14907.1"/>
    </source>
</evidence>
<name>A0A2U2BLR8_ALCFA</name>
<protein>
    <recommendedName>
        <fullName evidence="6">Phage integrase central domain-containing protein</fullName>
    </recommendedName>
</protein>
<dbReference type="PANTHER" id="PTHR30629">
    <property type="entry name" value="PROPHAGE INTEGRASE"/>
    <property type="match status" value="1"/>
</dbReference>
<dbReference type="GO" id="GO:0015074">
    <property type="term" value="P:DNA integration"/>
    <property type="evidence" value="ECO:0007669"/>
    <property type="project" value="UniProtKB-KW"/>
</dbReference>
<dbReference type="GO" id="GO:0006310">
    <property type="term" value="P:DNA recombination"/>
    <property type="evidence" value="ECO:0007669"/>
    <property type="project" value="UniProtKB-KW"/>
</dbReference>
<evidence type="ECO:0000256" key="1">
    <source>
        <dbReference type="ARBA" id="ARBA00008857"/>
    </source>
</evidence>
<evidence type="ECO:0000256" key="2">
    <source>
        <dbReference type="ARBA" id="ARBA00022908"/>
    </source>
</evidence>
<dbReference type="InterPro" id="IPR050808">
    <property type="entry name" value="Phage_Integrase"/>
</dbReference>
<keyword evidence="2" id="KW-0229">DNA integration</keyword>
<keyword evidence="3" id="KW-0238">DNA-binding</keyword>
<keyword evidence="4" id="KW-0233">DNA recombination</keyword>
<dbReference type="InterPro" id="IPR010998">
    <property type="entry name" value="Integrase_recombinase_N"/>
</dbReference>
<dbReference type="RefSeq" id="WP_109088939.1">
    <property type="nucleotide sequence ID" value="NZ_QEXO01000002.1"/>
</dbReference>
<dbReference type="PANTHER" id="PTHR30629:SF2">
    <property type="entry name" value="PROPHAGE INTEGRASE INTS-RELATED"/>
    <property type="match status" value="1"/>
</dbReference>
<feature type="domain" description="Phage integrase central" evidence="6">
    <location>
        <begin position="144"/>
        <end position="207"/>
    </location>
</feature>
<organism evidence="7 8">
    <name type="scientific">Alcaligenes faecalis</name>
    <dbReference type="NCBI Taxonomy" id="511"/>
    <lineage>
        <taxon>Bacteria</taxon>
        <taxon>Pseudomonadati</taxon>
        <taxon>Pseudomonadota</taxon>
        <taxon>Betaproteobacteria</taxon>
        <taxon>Burkholderiales</taxon>
        <taxon>Alcaligenaceae</taxon>
        <taxon>Alcaligenes</taxon>
    </lineage>
</organism>